<proteinExistence type="predicted"/>
<sequence>MDKWSLRDVVLLAFLAFLFGGVFMGADAIYAVVAAALTPLGYAPFANELLFGMWVMAAPMTTMLLRKKGSSILGECFAALAEMLYGSYFGPAVLLSGFVQGLGSEAGFMVTRYRRYDVVSLLYAAIGTTVFSFTYEYFKLGYGAYSLGMILALVVVRLLSVIFFGVVLVQLVLKLYEQAAGAKHLASR</sequence>
<dbReference type="Proteomes" id="UP000237433">
    <property type="component" value="Unassembled WGS sequence"/>
</dbReference>
<dbReference type="RefSeq" id="WP_003577536.1">
    <property type="nucleotide sequence ID" value="NZ_AFYO01000009.1"/>
</dbReference>
<dbReference type="Pfam" id="PF09819">
    <property type="entry name" value="ABC_cobalt"/>
    <property type="match status" value="1"/>
</dbReference>
<keyword evidence="1" id="KW-1133">Transmembrane helix</keyword>
<gene>
    <name evidence="3" type="ORF">ACX51_11225</name>
</gene>
<reference evidence="2" key="1">
    <citation type="journal article" date="2015" name="Front. Microbiol.">
        <title>The vaginal isolate Lactobacillus paracasei LPC-S01 (DSM 26760) is suitable for oral administration.</title>
        <authorList>
            <person name="Balzaretti S."/>
            <person name="Taverniti V."/>
            <person name="Rondini G."/>
            <person name="Marcolegio G."/>
            <person name="Minuzzo M."/>
            <person name="Remagni M.C."/>
            <person name="Fiore W."/>
            <person name="Arioli S."/>
            <person name="Guglielmetti S."/>
        </authorList>
    </citation>
    <scope>NUCLEOTIDE SEQUENCE</scope>
    <source>
        <strain evidence="2">LPC-S01</strain>
    </source>
</reference>
<evidence type="ECO:0000313" key="3">
    <source>
        <dbReference type="EMBL" id="POE41257.1"/>
    </source>
</evidence>
<feature type="transmembrane region" description="Helical" evidence="1">
    <location>
        <begin position="150"/>
        <end position="173"/>
    </location>
</feature>
<dbReference type="PIRSF" id="PIRSF037394">
    <property type="entry name" value="ABC_thiamine-permease_YkoE_prd"/>
    <property type="match status" value="1"/>
</dbReference>
<name>A0A0K1MQC8_LACPA</name>
<reference evidence="3 4" key="2">
    <citation type="journal article" date="2015" name="J. Am. Soc. Brew. Chem.">
        <title>Dissolved carbon dioxide selects for lactic acid bacteria able to grow in and spoil packaged beer.</title>
        <authorList>
            <person name="Bergsveinson J."/>
            <person name="Redekop A."/>
            <person name="Zoerb S."/>
            <person name="Ziola B."/>
        </authorList>
    </citation>
    <scope>NUCLEOTIDE SEQUENCE [LARGE SCALE GENOMIC DNA]</scope>
    <source>
        <strain evidence="3 4">CCC B1205</strain>
    </source>
</reference>
<dbReference type="EMBL" id="LN846901">
    <property type="protein sequence ID" value="CRL16885.1"/>
    <property type="molecule type" value="Genomic_DNA"/>
</dbReference>
<dbReference type="InterPro" id="IPR017195">
    <property type="entry name" value="ABC_thiamin-permease_prd"/>
</dbReference>
<feature type="transmembrane region" description="Helical" evidence="1">
    <location>
        <begin position="118"/>
        <end position="138"/>
    </location>
</feature>
<protein>
    <submittedName>
        <fullName evidence="3">Cobalt ABC transporter permease</fullName>
    </submittedName>
    <submittedName>
        <fullName evidence="2">Core component of thiamin-regulated hydroxymethylpyrimidine ECF transporter</fullName>
    </submittedName>
</protein>
<evidence type="ECO:0000313" key="4">
    <source>
        <dbReference type="Proteomes" id="UP000237433"/>
    </source>
</evidence>
<dbReference type="PATRIC" id="fig|1597.20.peg.329"/>
<dbReference type="OMA" id="PLAGQIC"/>
<evidence type="ECO:0000256" key="1">
    <source>
        <dbReference type="SAM" id="Phobius"/>
    </source>
</evidence>
<organism evidence="2">
    <name type="scientific">Lacticaseibacillus paracasei</name>
    <name type="common">Lactobacillus paracasei</name>
    <dbReference type="NCBI Taxonomy" id="1597"/>
    <lineage>
        <taxon>Bacteria</taxon>
        <taxon>Bacillati</taxon>
        <taxon>Bacillota</taxon>
        <taxon>Bacilli</taxon>
        <taxon>Lactobacillales</taxon>
        <taxon>Lactobacillaceae</taxon>
        <taxon>Lacticaseibacillus</taxon>
    </lineage>
</organism>
<accession>A0A0K1MQC8</accession>
<evidence type="ECO:0000313" key="2">
    <source>
        <dbReference type="EMBL" id="CRL16885.1"/>
    </source>
</evidence>
<keyword evidence="1" id="KW-0472">Membrane</keyword>
<dbReference type="AlphaFoldDB" id="A0A0K1MQC8"/>
<keyword evidence="1" id="KW-0812">Transmembrane</keyword>
<dbReference type="EMBL" id="LGIY01000020">
    <property type="protein sequence ID" value="POE41257.1"/>
    <property type="molecule type" value="Genomic_DNA"/>
</dbReference>